<organism evidence="1 2">
    <name type="scientific">Plakobranchus ocellatus</name>
    <dbReference type="NCBI Taxonomy" id="259542"/>
    <lineage>
        <taxon>Eukaryota</taxon>
        <taxon>Metazoa</taxon>
        <taxon>Spiralia</taxon>
        <taxon>Lophotrochozoa</taxon>
        <taxon>Mollusca</taxon>
        <taxon>Gastropoda</taxon>
        <taxon>Heterobranchia</taxon>
        <taxon>Euthyneura</taxon>
        <taxon>Panpulmonata</taxon>
        <taxon>Sacoglossa</taxon>
        <taxon>Placobranchoidea</taxon>
        <taxon>Plakobranchidae</taxon>
        <taxon>Plakobranchus</taxon>
    </lineage>
</organism>
<gene>
    <name evidence="1" type="ORF">PoB_006126500</name>
</gene>
<proteinExistence type="predicted"/>
<dbReference type="AlphaFoldDB" id="A0AAV4CSC9"/>
<name>A0AAV4CSC9_9GAST</name>
<sequence length="103" mass="11041">MSVGDSPLQAEQCRAVISAAISPSLPIPKRFVPLHHGRSVVHGITLTVRCRDSMCVLGQSLMGSLLANSKLEEGRLIETADCLAPPGRPKLKLQHTLQSFTVA</sequence>
<dbReference type="EMBL" id="BLXT01006930">
    <property type="protein sequence ID" value="GFO34760.1"/>
    <property type="molecule type" value="Genomic_DNA"/>
</dbReference>
<accession>A0AAV4CSC9</accession>
<protein>
    <submittedName>
        <fullName evidence="1">Uncharacterized protein</fullName>
    </submittedName>
</protein>
<comment type="caution">
    <text evidence="1">The sequence shown here is derived from an EMBL/GenBank/DDBJ whole genome shotgun (WGS) entry which is preliminary data.</text>
</comment>
<evidence type="ECO:0000313" key="1">
    <source>
        <dbReference type="EMBL" id="GFO34760.1"/>
    </source>
</evidence>
<evidence type="ECO:0000313" key="2">
    <source>
        <dbReference type="Proteomes" id="UP000735302"/>
    </source>
</evidence>
<reference evidence="1 2" key="1">
    <citation type="journal article" date="2021" name="Elife">
        <title>Chloroplast acquisition without the gene transfer in kleptoplastic sea slugs, Plakobranchus ocellatus.</title>
        <authorList>
            <person name="Maeda T."/>
            <person name="Takahashi S."/>
            <person name="Yoshida T."/>
            <person name="Shimamura S."/>
            <person name="Takaki Y."/>
            <person name="Nagai Y."/>
            <person name="Toyoda A."/>
            <person name="Suzuki Y."/>
            <person name="Arimoto A."/>
            <person name="Ishii H."/>
            <person name="Satoh N."/>
            <person name="Nishiyama T."/>
            <person name="Hasebe M."/>
            <person name="Maruyama T."/>
            <person name="Minagawa J."/>
            <person name="Obokata J."/>
            <person name="Shigenobu S."/>
        </authorList>
    </citation>
    <scope>NUCLEOTIDE SEQUENCE [LARGE SCALE GENOMIC DNA]</scope>
</reference>
<keyword evidence="2" id="KW-1185">Reference proteome</keyword>
<dbReference type="Proteomes" id="UP000735302">
    <property type="component" value="Unassembled WGS sequence"/>
</dbReference>